<evidence type="ECO:0000256" key="1">
    <source>
        <dbReference type="SAM" id="MobiDB-lite"/>
    </source>
</evidence>
<evidence type="ECO:0000313" key="4">
    <source>
        <dbReference type="Proteomes" id="UP000199541"/>
    </source>
</evidence>
<dbReference type="AlphaFoldDB" id="A0AAN4US69"/>
<evidence type="ECO:0000313" key="2">
    <source>
        <dbReference type="EMBL" id="GHE02543.1"/>
    </source>
</evidence>
<sequence>METSIDARFLQPLDLTIEVTETGGARRIRWPPDFRWSDTADVTPDPASQKLLAKFRQQLGRDLNQPIGRTEVRLDSRRGVVRGQESSAGN</sequence>
<dbReference type="EMBL" id="BNAB01000009">
    <property type="protein sequence ID" value="GHE02543.1"/>
    <property type="molecule type" value="Genomic_DNA"/>
</dbReference>
<gene>
    <name evidence="2" type="ORF">GCM10008024_22430</name>
    <name evidence="3" type="ORF">SAMN05444006_11315</name>
</gene>
<dbReference type="RefSeq" id="WP_051646336.1">
    <property type="nucleotide sequence ID" value="NZ_BNAB01000009.1"/>
</dbReference>
<name>A0AAN4US69_9RHOB</name>
<proteinExistence type="predicted"/>
<evidence type="ECO:0000313" key="3">
    <source>
        <dbReference type="EMBL" id="SDX28166.1"/>
    </source>
</evidence>
<organism evidence="2 5">
    <name type="scientific">Allgaiera indica</name>
    <dbReference type="NCBI Taxonomy" id="765699"/>
    <lineage>
        <taxon>Bacteria</taxon>
        <taxon>Pseudomonadati</taxon>
        <taxon>Pseudomonadota</taxon>
        <taxon>Alphaproteobacteria</taxon>
        <taxon>Rhodobacterales</taxon>
        <taxon>Paracoccaceae</taxon>
        <taxon>Allgaiera</taxon>
    </lineage>
</organism>
<dbReference type="Proteomes" id="UP000199541">
    <property type="component" value="Unassembled WGS sequence"/>
</dbReference>
<keyword evidence="4" id="KW-1185">Reference proteome</keyword>
<reference evidence="2" key="3">
    <citation type="submission" date="2023-06" db="EMBL/GenBank/DDBJ databases">
        <authorList>
            <person name="Sun Q."/>
            <person name="Zhou Y."/>
        </authorList>
    </citation>
    <scope>NUCLEOTIDE SEQUENCE</scope>
    <source>
        <strain evidence="2">CGMCC 1.10859</strain>
    </source>
</reference>
<dbReference type="Proteomes" id="UP000634647">
    <property type="component" value="Unassembled WGS sequence"/>
</dbReference>
<comment type="caution">
    <text evidence="2">The sequence shown here is derived from an EMBL/GenBank/DDBJ whole genome shotgun (WGS) entry which is preliminary data.</text>
</comment>
<reference evidence="2" key="1">
    <citation type="journal article" date="2014" name="Int. J. Syst. Evol. Microbiol.">
        <title>Complete genome sequence of Corynebacterium casei LMG S-19264T (=DSM 44701T), isolated from a smear-ripened cheese.</title>
        <authorList>
            <consortium name="US DOE Joint Genome Institute (JGI-PGF)"/>
            <person name="Walter F."/>
            <person name="Albersmeier A."/>
            <person name="Kalinowski J."/>
            <person name="Ruckert C."/>
        </authorList>
    </citation>
    <scope>NUCLEOTIDE SEQUENCE</scope>
    <source>
        <strain evidence="2">CGMCC 1.10859</strain>
    </source>
</reference>
<evidence type="ECO:0000313" key="5">
    <source>
        <dbReference type="Proteomes" id="UP000634647"/>
    </source>
</evidence>
<reference evidence="3 4" key="2">
    <citation type="submission" date="2016-10" db="EMBL/GenBank/DDBJ databases">
        <authorList>
            <person name="Varghese N."/>
            <person name="Submissions S."/>
        </authorList>
    </citation>
    <scope>NUCLEOTIDE SEQUENCE [LARGE SCALE GENOMIC DNA]</scope>
    <source>
        <strain evidence="3 4">DSM 24802</strain>
    </source>
</reference>
<accession>A0AAN4US69</accession>
<feature type="region of interest" description="Disordered" evidence="1">
    <location>
        <begin position="66"/>
        <end position="90"/>
    </location>
</feature>
<protein>
    <submittedName>
        <fullName evidence="2">Uncharacterized protein</fullName>
    </submittedName>
</protein>
<dbReference type="EMBL" id="FNOB01000013">
    <property type="protein sequence ID" value="SDX28166.1"/>
    <property type="molecule type" value="Genomic_DNA"/>
</dbReference>